<name>A0ABU3NLA9_9CHLR</name>
<proteinExistence type="predicted"/>
<gene>
    <name evidence="2" type="ORF">QYE77_05065</name>
</gene>
<keyword evidence="3" id="KW-1185">Reference proteome</keyword>
<keyword evidence="1" id="KW-0472">Membrane</keyword>
<evidence type="ECO:0000256" key="1">
    <source>
        <dbReference type="SAM" id="Phobius"/>
    </source>
</evidence>
<dbReference type="RefSeq" id="WP_315624291.1">
    <property type="nucleotide sequence ID" value="NZ_JAUHMF010000001.1"/>
</dbReference>
<feature type="transmembrane region" description="Helical" evidence="1">
    <location>
        <begin position="12"/>
        <end position="29"/>
    </location>
</feature>
<protein>
    <recommendedName>
        <fullName evidence="4">NusG domain-containing protein</fullName>
    </recommendedName>
</protein>
<sequence>MEKRPSRLRLILEILFVVFLCLITAWVLYNLGVFTPPSTERHATLVVRASGGFAQIDYRVGEKIIYKQHSVSTPWKLETIFSQGDEVYLTAANPSGYGDLECQIILEGRTWKSQRVEFPADKVACAGLVP</sequence>
<dbReference type="Gene3D" id="2.60.40.2880">
    <property type="entry name" value="MmpS1-5, C-terminal soluble domain"/>
    <property type="match status" value="1"/>
</dbReference>
<organism evidence="2 3">
    <name type="scientific">Thermanaerothrix solaris</name>
    <dbReference type="NCBI Taxonomy" id="3058434"/>
    <lineage>
        <taxon>Bacteria</taxon>
        <taxon>Bacillati</taxon>
        <taxon>Chloroflexota</taxon>
        <taxon>Anaerolineae</taxon>
        <taxon>Anaerolineales</taxon>
        <taxon>Anaerolineaceae</taxon>
        <taxon>Thermanaerothrix</taxon>
    </lineage>
</organism>
<dbReference type="EMBL" id="JAUHMF010000001">
    <property type="protein sequence ID" value="MDT8897628.1"/>
    <property type="molecule type" value="Genomic_DNA"/>
</dbReference>
<comment type="caution">
    <text evidence="2">The sequence shown here is derived from an EMBL/GenBank/DDBJ whole genome shotgun (WGS) entry which is preliminary data.</text>
</comment>
<dbReference type="Proteomes" id="UP001254165">
    <property type="component" value="Unassembled WGS sequence"/>
</dbReference>
<evidence type="ECO:0000313" key="2">
    <source>
        <dbReference type="EMBL" id="MDT8897628.1"/>
    </source>
</evidence>
<evidence type="ECO:0000313" key="3">
    <source>
        <dbReference type="Proteomes" id="UP001254165"/>
    </source>
</evidence>
<keyword evidence="1" id="KW-1133">Transmembrane helix</keyword>
<keyword evidence="1" id="KW-0812">Transmembrane</keyword>
<reference evidence="2 3" key="1">
    <citation type="submission" date="2023-07" db="EMBL/GenBank/DDBJ databases">
        <title>Novel species of Thermanaerothrix with wide hydrolytic capabilities.</title>
        <authorList>
            <person name="Zayulina K.S."/>
            <person name="Podosokorskaya O.A."/>
            <person name="Elcheninov A.G."/>
        </authorList>
    </citation>
    <scope>NUCLEOTIDE SEQUENCE [LARGE SCALE GENOMIC DNA]</scope>
    <source>
        <strain evidence="2 3">4228-RoL</strain>
    </source>
</reference>
<accession>A0ABU3NLA9</accession>
<evidence type="ECO:0008006" key="4">
    <source>
        <dbReference type="Google" id="ProtNLM"/>
    </source>
</evidence>
<dbReference type="InterPro" id="IPR038468">
    <property type="entry name" value="MmpS_C"/>
</dbReference>